<dbReference type="Gene3D" id="2.120.10.10">
    <property type="match status" value="1"/>
</dbReference>
<proteinExistence type="predicted"/>
<dbReference type="EMBL" id="LR216287">
    <property type="protein sequence ID" value="VFJ12817.1"/>
    <property type="molecule type" value="Genomic_DNA"/>
</dbReference>
<organism evidence="1 2">
    <name type="scientific">Candidatus Nitrosocosmicus franklandianus</name>
    <dbReference type="NCBI Taxonomy" id="1798806"/>
    <lineage>
        <taxon>Archaea</taxon>
        <taxon>Nitrososphaerota</taxon>
        <taxon>Nitrososphaeria</taxon>
        <taxon>Nitrososphaerales</taxon>
        <taxon>Nitrososphaeraceae</taxon>
        <taxon>Candidatus Nitrosocosmicus</taxon>
    </lineage>
</organism>
<evidence type="ECO:0000313" key="2">
    <source>
        <dbReference type="Proteomes" id="UP000294299"/>
    </source>
</evidence>
<dbReference type="KEGG" id="nfn:NFRAN_0496"/>
<evidence type="ECO:0008006" key="3">
    <source>
        <dbReference type="Google" id="ProtNLM"/>
    </source>
</evidence>
<dbReference type="Proteomes" id="UP000294299">
    <property type="component" value="Chromosome NFRAN"/>
</dbReference>
<keyword evidence="2" id="KW-1185">Reference proteome</keyword>
<accession>A0A484I566</accession>
<protein>
    <recommendedName>
        <fullName evidence="3">Exo-alpha-sialidase</fullName>
    </recommendedName>
</protein>
<reference evidence="1 2" key="1">
    <citation type="submission" date="2019-02" db="EMBL/GenBank/DDBJ databases">
        <authorList>
            <person name="Lehtovirta-Morley E L."/>
        </authorList>
    </citation>
    <scope>NUCLEOTIDE SEQUENCE [LARGE SCALE GENOMIC DNA]</scope>
    <source>
        <strain evidence="1">NFRAN1</strain>
    </source>
</reference>
<dbReference type="InterPro" id="IPR036278">
    <property type="entry name" value="Sialidase_sf"/>
</dbReference>
<dbReference type="SUPFAM" id="SSF50939">
    <property type="entry name" value="Sialidases"/>
    <property type="match status" value="1"/>
</dbReference>
<gene>
    <name evidence="1" type="ORF">NFRAN_0496</name>
</gene>
<dbReference type="AlphaFoldDB" id="A0A484I566"/>
<sequence>MQYFVRICMVLIVIAGTVSMVLVNDINFLSSEANAQLFSDRRHTTLIIDAPIAVAEDNVYVVWWTNKSGNNEVLFRASNDNGATFGDKINLSNTPDSESEDVEIQASGNNVYVTWWERNQTINDPVMRISNDNGETFGPLLLLALNGTLSGGTENTD</sequence>
<evidence type="ECO:0000313" key="1">
    <source>
        <dbReference type="EMBL" id="VFJ12817.1"/>
    </source>
</evidence>
<name>A0A484I566_9ARCH</name>